<organism evidence="3 4">
    <name type="scientific">Trifolium medium</name>
    <dbReference type="NCBI Taxonomy" id="97028"/>
    <lineage>
        <taxon>Eukaryota</taxon>
        <taxon>Viridiplantae</taxon>
        <taxon>Streptophyta</taxon>
        <taxon>Embryophyta</taxon>
        <taxon>Tracheophyta</taxon>
        <taxon>Spermatophyta</taxon>
        <taxon>Magnoliopsida</taxon>
        <taxon>eudicotyledons</taxon>
        <taxon>Gunneridae</taxon>
        <taxon>Pentapetalae</taxon>
        <taxon>rosids</taxon>
        <taxon>fabids</taxon>
        <taxon>Fabales</taxon>
        <taxon>Fabaceae</taxon>
        <taxon>Papilionoideae</taxon>
        <taxon>50 kb inversion clade</taxon>
        <taxon>NPAAA clade</taxon>
        <taxon>Hologalegina</taxon>
        <taxon>IRL clade</taxon>
        <taxon>Trifolieae</taxon>
        <taxon>Trifolium</taxon>
    </lineage>
</organism>
<keyword evidence="3" id="KW-0808">Transferase</keyword>
<dbReference type="Pfam" id="PF22936">
    <property type="entry name" value="Pol_BBD"/>
    <property type="match status" value="1"/>
</dbReference>
<dbReference type="AlphaFoldDB" id="A0A392N0K2"/>
<protein>
    <submittedName>
        <fullName evidence="3">Receptor-like protein kinase</fullName>
    </submittedName>
</protein>
<dbReference type="Pfam" id="PF13976">
    <property type="entry name" value="gag_pre-integrs"/>
    <property type="match status" value="1"/>
</dbReference>
<accession>A0A392N0K2</accession>
<evidence type="ECO:0000259" key="1">
    <source>
        <dbReference type="Pfam" id="PF13976"/>
    </source>
</evidence>
<dbReference type="InterPro" id="IPR025724">
    <property type="entry name" value="GAG-pre-integrase_dom"/>
</dbReference>
<reference evidence="3 4" key="1">
    <citation type="journal article" date="2018" name="Front. Plant Sci.">
        <title>Red Clover (Trifolium pratense) and Zigzag Clover (T. medium) - A Picture of Genomic Similarities and Differences.</title>
        <authorList>
            <person name="Dluhosova J."/>
            <person name="Istvanek J."/>
            <person name="Nedelnik J."/>
            <person name="Repkova J."/>
        </authorList>
    </citation>
    <scope>NUCLEOTIDE SEQUENCE [LARGE SCALE GENOMIC DNA]</scope>
    <source>
        <strain evidence="4">cv. 10/8</strain>
        <tissue evidence="3">Leaf</tissue>
    </source>
</reference>
<evidence type="ECO:0000313" key="4">
    <source>
        <dbReference type="Proteomes" id="UP000265520"/>
    </source>
</evidence>
<dbReference type="EMBL" id="LXQA010024690">
    <property type="protein sequence ID" value="MCH93330.1"/>
    <property type="molecule type" value="Genomic_DNA"/>
</dbReference>
<keyword evidence="3" id="KW-0675">Receptor</keyword>
<dbReference type="InterPro" id="IPR054722">
    <property type="entry name" value="PolX-like_BBD"/>
</dbReference>
<name>A0A392N0K2_9FABA</name>
<sequence>MAVQQTSAAATLAHIGNSTACISHSVGSWILDSGASDHVVGNPSLIMLPPKIPHNITLTNGSKAQVTGIGQTSPLPSLSLNYVLFVPSSPFNLISISKLALSLNCSATFCSDSFFIQDQRTGKTIATGSESQGLYYLHPHPSTICSVSTSPDIIHRRLGHPSLDKLKVLVPQLSHLKTLCL</sequence>
<dbReference type="GO" id="GO:0016301">
    <property type="term" value="F:kinase activity"/>
    <property type="evidence" value="ECO:0007669"/>
    <property type="project" value="UniProtKB-KW"/>
</dbReference>
<proteinExistence type="predicted"/>
<evidence type="ECO:0000259" key="2">
    <source>
        <dbReference type="Pfam" id="PF22936"/>
    </source>
</evidence>
<comment type="caution">
    <text evidence="3">The sequence shown here is derived from an EMBL/GenBank/DDBJ whole genome shotgun (WGS) entry which is preliminary data.</text>
</comment>
<feature type="domain" description="GAG-pre-integrase" evidence="1">
    <location>
        <begin position="133"/>
        <end position="172"/>
    </location>
</feature>
<gene>
    <name evidence="3" type="ORF">A2U01_0014279</name>
</gene>
<feature type="domain" description="Retrovirus-related Pol polyprotein from transposon TNT 1-94-like beta-barrel" evidence="2">
    <location>
        <begin position="29"/>
        <end position="100"/>
    </location>
</feature>
<dbReference type="Proteomes" id="UP000265520">
    <property type="component" value="Unassembled WGS sequence"/>
</dbReference>
<keyword evidence="3" id="KW-0418">Kinase</keyword>
<keyword evidence="4" id="KW-1185">Reference proteome</keyword>
<evidence type="ECO:0000313" key="3">
    <source>
        <dbReference type="EMBL" id="MCH93330.1"/>
    </source>
</evidence>